<dbReference type="PIRSF" id="PIRSF000190">
    <property type="entry name" value="Pyd_amn-ph_oxd"/>
    <property type="match status" value="1"/>
</dbReference>
<proteinExistence type="inferred from homology"/>
<dbReference type="PANTHER" id="PTHR10851:SF4">
    <property type="entry name" value="PYRIDOXAL 5'-PHOSPHATE SYNTHASE"/>
    <property type="match status" value="1"/>
</dbReference>
<evidence type="ECO:0000256" key="8">
    <source>
        <dbReference type="ARBA" id="ARBA00022643"/>
    </source>
</evidence>
<evidence type="ECO:0000256" key="1">
    <source>
        <dbReference type="ARBA" id="ARBA00001917"/>
    </source>
</evidence>
<dbReference type="SUPFAM" id="SSF50475">
    <property type="entry name" value="FMN-binding split barrel"/>
    <property type="match status" value="1"/>
</dbReference>
<evidence type="ECO:0000256" key="4">
    <source>
        <dbReference type="ARBA" id="ARBA00005037"/>
    </source>
</evidence>
<dbReference type="InterPro" id="IPR000659">
    <property type="entry name" value="Pyridox_Oxase"/>
</dbReference>
<dbReference type="EC" id="1.4.3.5" evidence="6"/>
<feature type="domain" description="Pyridoxine 5'-phosphate oxidase dimerisation C-terminal" evidence="11">
    <location>
        <begin position="179"/>
        <end position="219"/>
    </location>
</feature>
<evidence type="ECO:0000256" key="2">
    <source>
        <dbReference type="ARBA" id="ARBA00003691"/>
    </source>
</evidence>
<evidence type="ECO:0000256" key="9">
    <source>
        <dbReference type="ARBA" id="ARBA00023002"/>
    </source>
</evidence>
<evidence type="ECO:0000313" key="13">
    <source>
        <dbReference type="RefSeq" id="XP_011505067.1"/>
    </source>
</evidence>
<keyword evidence="9" id="KW-0560">Oxidoreductase</keyword>
<comment type="cofactor">
    <cofactor evidence="1">
        <name>FMN</name>
        <dbReference type="ChEBI" id="CHEBI:58210"/>
    </cofactor>
</comment>
<evidence type="ECO:0000256" key="5">
    <source>
        <dbReference type="ARBA" id="ARBA00007301"/>
    </source>
</evidence>
<comment type="pathway">
    <text evidence="3">Cofactor metabolism; pyridoxal 5'-phosphate salvage; pyridoxal 5'-phosphate from pyridoxamine 5'-phosphate: step 1/1.</text>
</comment>
<comment type="pathway">
    <text evidence="4">Cofactor metabolism; pyridoxal 5'-phosphate salvage; pyridoxal 5'-phosphate from pyridoxine 5'-phosphate: step 1/1.</text>
</comment>
<dbReference type="Pfam" id="PF10590">
    <property type="entry name" value="PNP_phzG_C"/>
    <property type="match status" value="1"/>
</dbReference>
<dbReference type="Gene3D" id="2.30.110.10">
    <property type="entry name" value="Electron Transport, Fmn-binding Protein, Chain A"/>
    <property type="match status" value="1"/>
</dbReference>
<dbReference type="RefSeq" id="XP_011505067.1">
    <property type="nucleotide sequence ID" value="XM_011506765.1"/>
</dbReference>
<evidence type="ECO:0000256" key="6">
    <source>
        <dbReference type="ARBA" id="ARBA00012801"/>
    </source>
</evidence>
<organism evidence="12 13">
    <name type="scientific">Ceratosolen solmsi marchali</name>
    <dbReference type="NCBI Taxonomy" id="326594"/>
    <lineage>
        <taxon>Eukaryota</taxon>
        <taxon>Metazoa</taxon>
        <taxon>Ecdysozoa</taxon>
        <taxon>Arthropoda</taxon>
        <taxon>Hexapoda</taxon>
        <taxon>Insecta</taxon>
        <taxon>Pterygota</taxon>
        <taxon>Neoptera</taxon>
        <taxon>Endopterygota</taxon>
        <taxon>Hymenoptera</taxon>
        <taxon>Apocrita</taxon>
        <taxon>Proctotrupomorpha</taxon>
        <taxon>Chalcidoidea</taxon>
        <taxon>Agaonidae</taxon>
        <taxon>Agaoninae</taxon>
        <taxon>Ceratosolen</taxon>
    </lineage>
</organism>
<dbReference type="InterPro" id="IPR019576">
    <property type="entry name" value="Pyridoxamine_oxidase_dimer_C"/>
</dbReference>
<evidence type="ECO:0000256" key="3">
    <source>
        <dbReference type="ARBA" id="ARBA00004738"/>
    </source>
</evidence>
<comment type="similarity">
    <text evidence="5">Belongs to the pyridoxamine 5'-phosphate oxidase family.</text>
</comment>
<keyword evidence="7" id="KW-0285">Flavoprotein</keyword>
<protein>
    <recommendedName>
        <fullName evidence="6">pyridoxal 5'-phosphate synthase</fullName>
        <ecNumber evidence="6">1.4.3.5</ecNumber>
    </recommendedName>
</protein>
<reference evidence="13" key="1">
    <citation type="submission" date="2025-08" db="UniProtKB">
        <authorList>
            <consortium name="RefSeq"/>
        </authorList>
    </citation>
    <scope>IDENTIFICATION</scope>
</reference>
<feature type="domain" description="Pyridoxamine 5'-phosphate oxidase N-terminal" evidence="10">
    <location>
        <begin position="42"/>
        <end position="128"/>
    </location>
</feature>
<evidence type="ECO:0000259" key="11">
    <source>
        <dbReference type="Pfam" id="PF10590"/>
    </source>
</evidence>
<dbReference type="PANTHER" id="PTHR10851">
    <property type="entry name" value="PYRIDOXINE-5-PHOSPHATE OXIDASE"/>
    <property type="match status" value="1"/>
</dbReference>
<dbReference type="Pfam" id="PF01243">
    <property type="entry name" value="PNPOx_N"/>
    <property type="match status" value="1"/>
</dbReference>
<name>A0AAJ6YV86_9HYME</name>
<dbReference type="GeneID" id="105367911"/>
<dbReference type="KEGG" id="csol:105367911"/>
<accession>A0AAJ6YV86</accession>
<sequence>MTMTMLNGESSDLAFIELKTDNPYDLFKIWYKEACTFSTGMPNAFCLATMSKDMKVSARHLILRKLEADGFVIFTDNRSRKSKELTEVPEAAMCFLWSYIDDKNQHISRQVRIEGEMVVLEKESYEDLYEKDKLFCKIRSYICQQDQEVNWNDLKARHDQLLNEVRINKKSLPMPDHFIGYKMMPTSIEYYYARDNLIGDRILFEKSSTSSSWKHKRIAA</sequence>
<dbReference type="InterPro" id="IPR011576">
    <property type="entry name" value="Pyridox_Oxase_N"/>
</dbReference>
<evidence type="ECO:0000313" key="12">
    <source>
        <dbReference type="Proteomes" id="UP000695007"/>
    </source>
</evidence>
<keyword evidence="8" id="KW-0288">FMN</keyword>
<dbReference type="AlphaFoldDB" id="A0AAJ6YV86"/>
<comment type="function">
    <text evidence="2">Catalyzes the oxidation of either pyridoxine 5'-phosphate (PNP) or pyridoxamine 5'-phosphate (PMP) into pyridoxal 5'-phosphate (PLP).</text>
</comment>
<dbReference type="GO" id="GO:0010181">
    <property type="term" value="F:FMN binding"/>
    <property type="evidence" value="ECO:0007669"/>
    <property type="project" value="InterPro"/>
</dbReference>
<keyword evidence="12" id="KW-1185">Reference proteome</keyword>
<evidence type="ECO:0000256" key="7">
    <source>
        <dbReference type="ARBA" id="ARBA00022630"/>
    </source>
</evidence>
<dbReference type="GO" id="GO:0004733">
    <property type="term" value="F:pyridoxamine phosphate oxidase activity"/>
    <property type="evidence" value="ECO:0007669"/>
    <property type="project" value="UniProtKB-EC"/>
</dbReference>
<gene>
    <name evidence="13" type="primary">LOC105367911</name>
</gene>
<evidence type="ECO:0000259" key="10">
    <source>
        <dbReference type="Pfam" id="PF01243"/>
    </source>
</evidence>
<dbReference type="InterPro" id="IPR012349">
    <property type="entry name" value="Split_barrel_FMN-bd"/>
</dbReference>
<dbReference type="GO" id="GO:0008615">
    <property type="term" value="P:pyridoxine biosynthetic process"/>
    <property type="evidence" value="ECO:0007669"/>
    <property type="project" value="InterPro"/>
</dbReference>
<dbReference type="Proteomes" id="UP000695007">
    <property type="component" value="Unplaced"/>
</dbReference>